<protein>
    <submittedName>
        <fullName evidence="1">DUF1292 domain-containing protein</fullName>
    </submittedName>
</protein>
<evidence type="ECO:0000313" key="2">
    <source>
        <dbReference type="Proteomes" id="UP000250003"/>
    </source>
</evidence>
<proteinExistence type="predicted"/>
<dbReference type="RefSeq" id="WP_111919157.1">
    <property type="nucleotide sequence ID" value="NZ_CAUWHR010000001.1"/>
</dbReference>
<dbReference type="KEGG" id="blau:DQQ01_05760"/>
<gene>
    <name evidence="1" type="ORF">DQQ01_05760</name>
</gene>
<dbReference type="InterPro" id="IPR009711">
    <property type="entry name" value="UPF0473"/>
</dbReference>
<dbReference type="EMBL" id="CP030280">
    <property type="protein sequence ID" value="AWY97735.1"/>
    <property type="molecule type" value="Genomic_DNA"/>
</dbReference>
<sequence>MSEETYTTNLDSCNPSDCASCTANCSSAGGKNQGTIPNVPNPTIKLTLDDDSVLECAVLTTFPVEDFGEYIALVPLNENGKNKDGETYLFRYAEEGDNPVVSNIEREDEYMAAAEAFHDFIANLKSEEELSKEDEK</sequence>
<reference evidence="2" key="1">
    <citation type="submission" date="2018-06" db="EMBL/GenBank/DDBJ databases">
        <title>Description of Blautia argi sp. nov., a new anaerobic isolated from dog feces.</title>
        <authorList>
            <person name="Chang Y.-H."/>
            <person name="Paek J."/>
            <person name="Shin Y."/>
        </authorList>
    </citation>
    <scope>NUCLEOTIDE SEQUENCE [LARGE SCALE GENOMIC DNA]</scope>
    <source>
        <strain evidence="2">KCTC 15426</strain>
    </source>
</reference>
<dbReference type="OrthoDB" id="9796509at2"/>
<organism evidence="1 2">
    <name type="scientific">Blautia argi</name>
    <dbReference type="NCBI Taxonomy" id="1912897"/>
    <lineage>
        <taxon>Bacteria</taxon>
        <taxon>Bacillati</taxon>
        <taxon>Bacillota</taxon>
        <taxon>Clostridia</taxon>
        <taxon>Lachnospirales</taxon>
        <taxon>Lachnospiraceae</taxon>
        <taxon>Blautia</taxon>
    </lineage>
</organism>
<evidence type="ECO:0000313" key="1">
    <source>
        <dbReference type="EMBL" id="AWY97735.1"/>
    </source>
</evidence>
<name>A0A2Z4U9M4_9FIRM</name>
<dbReference type="Proteomes" id="UP000250003">
    <property type="component" value="Chromosome"/>
</dbReference>
<dbReference type="Pfam" id="PF06949">
    <property type="entry name" value="DUF1292"/>
    <property type="match status" value="1"/>
</dbReference>
<dbReference type="AlphaFoldDB" id="A0A2Z4U9M4"/>
<keyword evidence="2" id="KW-1185">Reference proteome</keyword>
<accession>A0A2Z4U9M4</accession>